<feature type="region of interest" description="Disordered" evidence="1">
    <location>
        <begin position="1"/>
        <end position="47"/>
    </location>
</feature>
<protein>
    <submittedName>
        <fullName evidence="2">Uncharacterized protein</fullName>
    </submittedName>
</protein>
<reference evidence="2 3" key="1">
    <citation type="submission" date="2018-02" db="EMBL/GenBank/DDBJ databases">
        <title>Genome sequence of the basidiomycete white-rot fungus Phlebia centrifuga.</title>
        <authorList>
            <person name="Granchi Z."/>
            <person name="Peng M."/>
            <person name="de Vries R.P."/>
            <person name="Hilden K."/>
            <person name="Makela M.R."/>
            <person name="Grigoriev I."/>
            <person name="Riley R."/>
        </authorList>
    </citation>
    <scope>NUCLEOTIDE SEQUENCE [LARGE SCALE GENOMIC DNA]</scope>
    <source>
        <strain evidence="2 3">FBCC195</strain>
    </source>
</reference>
<feature type="compositionally biased region" description="Basic and acidic residues" evidence="1">
    <location>
        <begin position="9"/>
        <end position="25"/>
    </location>
</feature>
<organism evidence="2 3">
    <name type="scientific">Hermanssonia centrifuga</name>
    <dbReference type="NCBI Taxonomy" id="98765"/>
    <lineage>
        <taxon>Eukaryota</taxon>
        <taxon>Fungi</taxon>
        <taxon>Dikarya</taxon>
        <taxon>Basidiomycota</taxon>
        <taxon>Agaricomycotina</taxon>
        <taxon>Agaricomycetes</taxon>
        <taxon>Polyporales</taxon>
        <taxon>Meruliaceae</taxon>
        <taxon>Hermanssonia</taxon>
    </lineage>
</organism>
<name>A0A2R6S6V4_9APHY</name>
<dbReference type="Proteomes" id="UP000186601">
    <property type="component" value="Unassembled WGS sequence"/>
</dbReference>
<accession>A0A2R6S6V4</accession>
<evidence type="ECO:0000313" key="2">
    <source>
        <dbReference type="EMBL" id="PSS38024.1"/>
    </source>
</evidence>
<dbReference type="AlphaFoldDB" id="A0A2R6S6V4"/>
<proteinExistence type="predicted"/>
<feature type="region of interest" description="Disordered" evidence="1">
    <location>
        <begin position="69"/>
        <end position="120"/>
    </location>
</feature>
<feature type="compositionally biased region" description="Polar residues" evidence="1">
    <location>
        <begin position="35"/>
        <end position="47"/>
    </location>
</feature>
<dbReference type="EMBL" id="MLYV02000010">
    <property type="protein sequence ID" value="PSS38024.1"/>
    <property type="molecule type" value="Genomic_DNA"/>
</dbReference>
<sequence>MFWRRSRSPKYDSPEKAEVPRDETPRPFPFAYPSPQGTAEQTASLPVSQMQAVPVTSIVSAKMREYTRHVNQYSQSTPSSAYTSSTDPSSSRVPPTVVSDSSQTGSGSSPLSPQDVQGLRSEVENLRRVMESIQNERLEPPPSYA</sequence>
<gene>
    <name evidence="2" type="ORF">PHLCEN_2v109</name>
</gene>
<evidence type="ECO:0000256" key="1">
    <source>
        <dbReference type="SAM" id="MobiDB-lite"/>
    </source>
</evidence>
<evidence type="ECO:0000313" key="3">
    <source>
        <dbReference type="Proteomes" id="UP000186601"/>
    </source>
</evidence>
<feature type="compositionally biased region" description="Low complexity" evidence="1">
    <location>
        <begin position="74"/>
        <end position="114"/>
    </location>
</feature>
<comment type="caution">
    <text evidence="2">The sequence shown here is derived from an EMBL/GenBank/DDBJ whole genome shotgun (WGS) entry which is preliminary data.</text>
</comment>
<keyword evidence="3" id="KW-1185">Reference proteome</keyword>